<gene>
    <name evidence="1" type="ORF">CINS_0058</name>
</gene>
<dbReference type="STRING" id="1031564.CINS_0058"/>
<dbReference type="GeneID" id="74430880"/>
<sequence length="351" mass="41966">MKILQFFYDNYPKIQSFKERKVQIQSNKNLIIKGGFASGKKNLILNFLSFYKNENILFIDCADLRFDEKSLLHLNSFLTYNPQIKFLILCNFCYEFDFNVLKHLNLQIILSVNMMNFKLDNFEEIYLDFLDFEEFLSLNKKYVDIKSMVSYFLHTGRNVIQNQEVNFTYLKSFYNPLELNILKFIALNISNEFSTNDLFKSMKEKMQISKDTLYKNIAKLEQNYTLYFVKNYDKNVKKVYFYDFYLKNALSVQKDFSALFENLVLNEMFKFKQEIFYTKYFDFYIPNLNIAFLCSPFKDKDLILLKIKKILSKNHLKLSSIFIITLSQSAEIFINGIRILLLPFDEWALGN</sequence>
<accession>A0A0A8GZJ2</accession>
<proteinExistence type="predicted"/>
<dbReference type="RefSeq" id="WP_039648868.1">
    <property type="nucleotide sequence ID" value="NZ_CP007770.1"/>
</dbReference>
<name>A0A0A8GZJ2_9BACT</name>
<dbReference type="KEGG" id="cis:CINS_0058"/>
<reference evidence="1 2" key="1">
    <citation type="journal article" date="2014" name="Genome Biol. Evol.">
        <title>Comparative Genomics of the Campylobacter lari Group.</title>
        <authorList>
            <person name="Miller W.G."/>
            <person name="Yee E."/>
            <person name="Chapman M.H."/>
            <person name="Smith T.P."/>
            <person name="Bono J.L."/>
            <person name="Huynh S."/>
            <person name="Parker C.T."/>
            <person name="Vandamme P."/>
            <person name="Luong K."/>
            <person name="Korlach J."/>
        </authorList>
    </citation>
    <scope>NUCLEOTIDE SEQUENCE [LARGE SCALE GENOMIC DNA]</scope>
    <source>
        <strain evidence="1 2">NCTC 12927</strain>
    </source>
</reference>
<dbReference type="Proteomes" id="UP000031163">
    <property type="component" value="Chromosome"/>
</dbReference>
<dbReference type="AlphaFoldDB" id="A0A0A8GZJ2"/>
<protein>
    <submittedName>
        <fullName evidence="1">ATPase, AAA family (DUF4143 domain)</fullName>
    </submittedName>
</protein>
<dbReference type="PANTHER" id="PTHR33295">
    <property type="entry name" value="ATPASE"/>
    <property type="match status" value="1"/>
</dbReference>
<dbReference type="EMBL" id="CP007770">
    <property type="protein sequence ID" value="AJC87067.1"/>
    <property type="molecule type" value="Genomic_DNA"/>
</dbReference>
<dbReference type="PANTHER" id="PTHR33295:SF8">
    <property type="entry name" value="AAA+ ATPASE DOMAIN-CONTAINING PROTEIN"/>
    <property type="match status" value="1"/>
</dbReference>
<organism evidence="1 2">
    <name type="scientific">Campylobacter insulaenigrae NCTC 12927</name>
    <dbReference type="NCBI Taxonomy" id="1031564"/>
    <lineage>
        <taxon>Bacteria</taxon>
        <taxon>Pseudomonadati</taxon>
        <taxon>Campylobacterota</taxon>
        <taxon>Epsilonproteobacteria</taxon>
        <taxon>Campylobacterales</taxon>
        <taxon>Campylobacteraceae</taxon>
        <taxon>Campylobacter</taxon>
    </lineage>
</organism>
<dbReference type="HOGENOM" id="CLU_064266_0_0_7"/>
<evidence type="ECO:0000313" key="1">
    <source>
        <dbReference type="EMBL" id="AJC87067.1"/>
    </source>
</evidence>
<evidence type="ECO:0000313" key="2">
    <source>
        <dbReference type="Proteomes" id="UP000031163"/>
    </source>
</evidence>